<protein>
    <submittedName>
        <fullName evidence="2">Uncharacterized protein</fullName>
    </submittedName>
</protein>
<evidence type="ECO:0000256" key="1">
    <source>
        <dbReference type="SAM" id="Phobius"/>
    </source>
</evidence>
<evidence type="ECO:0000313" key="3">
    <source>
        <dbReference type="Proteomes" id="UP000199308"/>
    </source>
</evidence>
<feature type="transmembrane region" description="Helical" evidence="1">
    <location>
        <begin position="35"/>
        <end position="57"/>
    </location>
</feature>
<dbReference type="EMBL" id="FOHK01000007">
    <property type="protein sequence ID" value="SET40479.1"/>
    <property type="molecule type" value="Genomic_DNA"/>
</dbReference>
<dbReference type="OrthoDB" id="9981730at2"/>
<evidence type="ECO:0000313" key="2">
    <source>
        <dbReference type="EMBL" id="SET40479.1"/>
    </source>
</evidence>
<dbReference type="AlphaFoldDB" id="A0A1I0E847"/>
<keyword evidence="1" id="KW-0812">Transmembrane</keyword>
<organism evidence="2 3">
    <name type="scientific">Thalassotalea agarivorans</name>
    <name type="common">Thalassomonas agarivorans</name>
    <dbReference type="NCBI Taxonomy" id="349064"/>
    <lineage>
        <taxon>Bacteria</taxon>
        <taxon>Pseudomonadati</taxon>
        <taxon>Pseudomonadota</taxon>
        <taxon>Gammaproteobacteria</taxon>
        <taxon>Alteromonadales</taxon>
        <taxon>Colwelliaceae</taxon>
        <taxon>Thalassotalea</taxon>
    </lineage>
</organism>
<dbReference type="Proteomes" id="UP000199308">
    <property type="component" value="Unassembled WGS sequence"/>
</dbReference>
<keyword evidence="3" id="KW-1185">Reference proteome</keyword>
<sequence>MNKNKHAIVVPFGLIIGTTIGLFLDIYQINVFGDVGLGIVFMPLVGLFLGIVVSHFLDKKSSL</sequence>
<gene>
    <name evidence="2" type="ORF">SAMN05660429_01740</name>
</gene>
<proteinExistence type="predicted"/>
<keyword evidence="1" id="KW-1133">Transmembrane helix</keyword>
<feature type="transmembrane region" description="Helical" evidence="1">
    <location>
        <begin position="7"/>
        <end position="29"/>
    </location>
</feature>
<keyword evidence="1" id="KW-0472">Membrane</keyword>
<reference evidence="2 3" key="1">
    <citation type="submission" date="2016-10" db="EMBL/GenBank/DDBJ databases">
        <authorList>
            <person name="de Groot N.N."/>
        </authorList>
    </citation>
    <scope>NUCLEOTIDE SEQUENCE [LARGE SCALE GENOMIC DNA]</scope>
    <source>
        <strain evidence="2 3">DSM 19706</strain>
    </source>
</reference>
<dbReference type="RefSeq" id="WP_093329310.1">
    <property type="nucleotide sequence ID" value="NZ_AP027363.1"/>
</dbReference>
<name>A0A1I0E847_THASX</name>
<accession>A0A1I0E847</accession>